<feature type="coiled-coil region" evidence="1">
    <location>
        <begin position="57"/>
        <end position="84"/>
    </location>
</feature>
<dbReference type="GO" id="GO:0005634">
    <property type="term" value="C:nucleus"/>
    <property type="evidence" value="ECO:0007669"/>
    <property type="project" value="TreeGrafter"/>
</dbReference>
<keyword evidence="3" id="KW-1185">Reference proteome</keyword>
<dbReference type="GO" id="GO:0000775">
    <property type="term" value="C:chromosome, centromeric region"/>
    <property type="evidence" value="ECO:0007669"/>
    <property type="project" value="InterPro"/>
</dbReference>
<dbReference type="GeneID" id="103155742"/>
<dbReference type="PANTHER" id="PTHR28577">
    <property type="entry name" value="CENTROMERE PROTEIN P"/>
    <property type="match status" value="1"/>
</dbReference>
<reference evidence="2" key="2">
    <citation type="submission" date="2025-08" db="UniProtKB">
        <authorList>
            <consortium name="Ensembl"/>
        </authorList>
    </citation>
    <scope>IDENTIFICATION</scope>
</reference>
<dbReference type="KEGG" id="pfor:103155742"/>
<reference evidence="3" key="1">
    <citation type="submission" date="2013-10" db="EMBL/GenBank/DDBJ databases">
        <authorList>
            <person name="Schartl M."/>
            <person name="Warren W."/>
        </authorList>
    </citation>
    <scope>NUCLEOTIDE SEQUENCE [LARGE SCALE GENOMIC DNA]</scope>
    <source>
        <strain evidence="3">female</strain>
    </source>
</reference>
<dbReference type="RefSeq" id="XP_016519274.1">
    <property type="nucleotide sequence ID" value="XM_016663788.1"/>
</dbReference>
<dbReference type="AlphaFoldDB" id="A0A087X8J4"/>
<dbReference type="PANTHER" id="PTHR28577:SF1">
    <property type="entry name" value="CENTROMERE PROTEIN P"/>
    <property type="match status" value="1"/>
</dbReference>
<feature type="coiled-coil region" evidence="1">
    <location>
        <begin position="2"/>
        <end position="29"/>
    </location>
</feature>
<protein>
    <submittedName>
        <fullName evidence="2">Centromere protein P</fullName>
    </submittedName>
</protein>
<accession>A0A087X8J4</accession>
<organism evidence="2 3">
    <name type="scientific">Poecilia formosa</name>
    <name type="common">Amazon molly</name>
    <name type="synonym">Limia formosa</name>
    <dbReference type="NCBI Taxonomy" id="48698"/>
    <lineage>
        <taxon>Eukaryota</taxon>
        <taxon>Metazoa</taxon>
        <taxon>Chordata</taxon>
        <taxon>Craniata</taxon>
        <taxon>Vertebrata</taxon>
        <taxon>Euteleostomi</taxon>
        <taxon>Actinopterygii</taxon>
        <taxon>Neopterygii</taxon>
        <taxon>Teleostei</taxon>
        <taxon>Neoteleostei</taxon>
        <taxon>Acanthomorphata</taxon>
        <taxon>Ovalentaria</taxon>
        <taxon>Atherinomorphae</taxon>
        <taxon>Cyprinodontiformes</taxon>
        <taxon>Poeciliidae</taxon>
        <taxon>Poeciliinae</taxon>
        <taxon>Poecilia</taxon>
    </lineage>
</organism>
<dbReference type="Pfam" id="PF13096">
    <property type="entry name" value="CENP-P"/>
    <property type="match status" value="1"/>
</dbReference>
<proteinExistence type="predicted"/>
<evidence type="ECO:0000313" key="2">
    <source>
        <dbReference type="Ensembl" id="ENSPFOP00000002097.1"/>
    </source>
</evidence>
<sequence>MSEENAEELKQLETEVKLLQAEIIALQQQRQDSWENVSVQFRGQMQDALAFVCGQTQDLEETVVSRLKEEVEELEKDLKLQTQMNGICLNSCITKTLQSRGQEVVHQVCLSGRSYELVFQVEFQLSELKDGSRTERRIRDLNLVLDSSDLQSLSSFLSRVEETRDLLLFFRTIRSYSEKCDDRTRTFQHFQEKFPSIVSLPEGCGSEVMTLNHPELPGCCFFIYWCVDVSTGGAVTPKIQLLSKIPEKALQLFPSQPAGGGAAGAFQSLLRILGTEAAIESIIRAVSLSESDELSN</sequence>
<dbReference type="Proteomes" id="UP000028760">
    <property type="component" value="Unassembled WGS sequence"/>
</dbReference>
<keyword evidence="1" id="KW-0175">Coiled coil</keyword>
<dbReference type="OMA" id="TYAEWYE"/>
<dbReference type="GO" id="GO:0034080">
    <property type="term" value="P:CENP-A containing chromatin assembly"/>
    <property type="evidence" value="ECO:0007669"/>
    <property type="project" value="InterPro"/>
</dbReference>
<dbReference type="InterPro" id="IPR027801">
    <property type="entry name" value="CENP-P"/>
</dbReference>
<dbReference type="CTD" id="401541"/>
<dbReference type="eggNOG" id="ENOG502S17P">
    <property type="taxonomic scope" value="Eukaryota"/>
</dbReference>
<dbReference type="RefSeq" id="XP_007577611.1">
    <property type="nucleotide sequence ID" value="XM_007577549.2"/>
</dbReference>
<evidence type="ECO:0000256" key="1">
    <source>
        <dbReference type="SAM" id="Coils"/>
    </source>
</evidence>
<reference evidence="2" key="3">
    <citation type="submission" date="2025-09" db="UniProtKB">
        <authorList>
            <consortium name="Ensembl"/>
        </authorList>
    </citation>
    <scope>IDENTIFICATION</scope>
</reference>
<dbReference type="OrthoDB" id="5976950at2759"/>
<name>A0A087X8J4_POEFO</name>
<evidence type="ECO:0000313" key="3">
    <source>
        <dbReference type="Proteomes" id="UP000028760"/>
    </source>
</evidence>
<dbReference type="GeneTree" id="ENSGT00390000011897"/>
<dbReference type="EMBL" id="AYCK01018456">
    <property type="status" value="NOT_ANNOTATED_CDS"/>
    <property type="molecule type" value="Genomic_DNA"/>
</dbReference>
<dbReference type="Ensembl" id="ENSPFOT00000002101.1">
    <property type="protein sequence ID" value="ENSPFOP00000002097.1"/>
    <property type="gene ID" value="ENSPFOG00000002269.1"/>
</dbReference>
<dbReference type="STRING" id="48698.ENSPFOP00000002097"/>